<evidence type="ECO:0000313" key="7">
    <source>
        <dbReference type="Proteomes" id="UP000028537"/>
    </source>
</evidence>
<dbReference type="HAMAP" id="MF_00209">
    <property type="entry name" value="Inorganic_PPase"/>
    <property type="match status" value="1"/>
</dbReference>
<comment type="function">
    <text evidence="5">Catalyzes the hydrolysis of inorganic pyrophosphate (PPi) forming two phosphate ions.</text>
</comment>
<feature type="binding site" evidence="5">
    <location>
        <position position="57"/>
    </location>
    <ligand>
        <name>Mg(2+)</name>
        <dbReference type="ChEBI" id="CHEBI:18420"/>
        <label>2</label>
    </ligand>
</feature>
<comment type="similarity">
    <text evidence="5">Belongs to the PPase family.</text>
</comment>
<feature type="binding site" evidence="5">
    <location>
        <position position="42"/>
    </location>
    <ligand>
        <name>substrate</name>
    </ligand>
</feature>
<comment type="catalytic activity">
    <reaction evidence="5">
        <text>diphosphate + H2O = 2 phosphate + H(+)</text>
        <dbReference type="Rhea" id="RHEA:24576"/>
        <dbReference type="ChEBI" id="CHEBI:15377"/>
        <dbReference type="ChEBI" id="CHEBI:15378"/>
        <dbReference type="ChEBI" id="CHEBI:33019"/>
        <dbReference type="ChEBI" id="CHEBI:43474"/>
        <dbReference type="EC" id="3.6.1.1"/>
    </reaction>
</comment>
<feature type="binding site" evidence="5">
    <location>
        <position position="57"/>
    </location>
    <ligand>
        <name>Mg(2+)</name>
        <dbReference type="ChEBI" id="CHEBI:18420"/>
        <label>1</label>
    </ligand>
</feature>
<dbReference type="AlphaFoldDB" id="A0A084EXG4"/>
<comment type="cofactor">
    <cofactor evidence="1 5">
        <name>Mg(2+)</name>
        <dbReference type="ChEBI" id="CHEBI:18420"/>
    </cofactor>
</comment>
<dbReference type="GO" id="GO:0000287">
    <property type="term" value="F:magnesium ion binding"/>
    <property type="evidence" value="ECO:0007669"/>
    <property type="project" value="UniProtKB-UniRule"/>
</dbReference>
<proteinExistence type="inferred from homology"/>
<dbReference type="CDD" id="cd00412">
    <property type="entry name" value="pyrophosphatase"/>
    <property type="match status" value="1"/>
</dbReference>
<dbReference type="NCBIfam" id="NF002578">
    <property type="entry name" value="PRK02230.1"/>
    <property type="match status" value="1"/>
</dbReference>
<dbReference type="RefSeq" id="WP_038103160.1">
    <property type="nucleotide sequence ID" value="NZ_JFDP01000066.1"/>
</dbReference>
<organism evidence="6 7">
    <name type="scientific">Ureaplasma diversum NCTC 246</name>
    <dbReference type="NCBI Taxonomy" id="1188241"/>
    <lineage>
        <taxon>Bacteria</taxon>
        <taxon>Bacillati</taxon>
        <taxon>Mycoplasmatota</taxon>
        <taxon>Mycoplasmoidales</taxon>
        <taxon>Mycoplasmoidaceae</taxon>
        <taxon>Ureaplasma</taxon>
    </lineage>
</organism>
<feature type="binding site" evidence="5">
    <location>
        <position position="126"/>
    </location>
    <ligand>
        <name>substrate</name>
    </ligand>
</feature>
<dbReference type="EC" id="3.6.1.1" evidence="5"/>
<feature type="binding site" evidence="5">
    <location>
        <position position="30"/>
    </location>
    <ligand>
        <name>substrate</name>
    </ligand>
</feature>
<feature type="binding site" evidence="5">
    <location>
        <position position="16"/>
    </location>
    <ligand>
        <name>substrate</name>
    </ligand>
</feature>
<dbReference type="Pfam" id="PF00719">
    <property type="entry name" value="Pyrophosphatase"/>
    <property type="match status" value="1"/>
</dbReference>
<dbReference type="Gene3D" id="3.90.80.10">
    <property type="entry name" value="Inorganic pyrophosphatase"/>
    <property type="match status" value="1"/>
</dbReference>
<gene>
    <name evidence="5 6" type="primary">ppa</name>
    <name evidence="6" type="ORF">UDIV_5430</name>
</gene>
<dbReference type="InterPro" id="IPR008162">
    <property type="entry name" value="Pyrophosphatase"/>
</dbReference>
<evidence type="ECO:0000256" key="1">
    <source>
        <dbReference type="ARBA" id="ARBA00001946"/>
    </source>
</evidence>
<dbReference type="OrthoDB" id="5187599at2"/>
<dbReference type="eggNOG" id="COG0221">
    <property type="taxonomic scope" value="Bacteria"/>
</dbReference>
<keyword evidence="4 5" id="KW-0460">Magnesium</keyword>
<evidence type="ECO:0000313" key="6">
    <source>
        <dbReference type="EMBL" id="KEZ22656.1"/>
    </source>
</evidence>
<dbReference type="EMBL" id="JFDP01000066">
    <property type="protein sequence ID" value="KEZ22656.1"/>
    <property type="molecule type" value="Genomic_DNA"/>
</dbReference>
<reference evidence="6 7" key="1">
    <citation type="submission" date="2014-02" db="EMBL/GenBank/DDBJ databases">
        <title>Genome sequence of Ureaplasma diversum strain 246.</title>
        <authorList>
            <person name="Sirand-Pugnet P."/>
            <person name="Breton M."/>
            <person name="Dordet-Frisoni E."/>
            <person name="Baranowski E."/>
            <person name="Barre A."/>
            <person name="Couture C."/>
            <person name="Dupuy V."/>
            <person name="Gaurivaud P."/>
            <person name="Jacob D."/>
            <person name="Lemaitre C."/>
            <person name="Manso-Silvan L."/>
            <person name="Nikolski M."/>
            <person name="Nouvel L.-X."/>
            <person name="Poumarat F."/>
            <person name="Tardy F."/>
            <person name="Thebault P."/>
            <person name="Theil S."/>
            <person name="Citti C."/>
            <person name="Thiaucourt F."/>
            <person name="Blanchard A."/>
        </authorList>
    </citation>
    <scope>NUCLEOTIDE SEQUENCE [LARGE SCALE GENOMIC DNA]</scope>
    <source>
        <strain evidence="6 7">NCTC 246</strain>
    </source>
</reference>
<evidence type="ECO:0000256" key="3">
    <source>
        <dbReference type="ARBA" id="ARBA00022801"/>
    </source>
</evidence>
<protein>
    <recommendedName>
        <fullName evidence="5">Inorganic pyrophosphatase</fullName>
        <ecNumber evidence="5">3.6.1.1</ecNumber>
    </recommendedName>
    <alternativeName>
        <fullName evidence="5">Pyrophosphate phospho-hydrolase</fullName>
        <shortName evidence="5">PPase</shortName>
    </alternativeName>
</protein>
<dbReference type="InterPro" id="IPR036649">
    <property type="entry name" value="Pyrophosphatase_sf"/>
</dbReference>
<evidence type="ECO:0000256" key="5">
    <source>
        <dbReference type="HAMAP-Rule" id="MF_00209"/>
    </source>
</evidence>
<keyword evidence="3 5" id="KW-0378">Hydrolase</keyword>
<accession>A0A084EXG4</accession>
<keyword evidence="2 5" id="KW-0479">Metal-binding</keyword>
<dbReference type="PANTHER" id="PTHR10286">
    <property type="entry name" value="INORGANIC PYROPHOSPHATASE"/>
    <property type="match status" value="1"/>
</dbReference>
<evidence type="ECO:0000256" key="2">
    <source>
        <dbReference type="ARBA" id="ARBA00022723"/>
    </source>
</evidence>
<keyword evidence="7" id="KW-1185">Reference proteome</keyword>
<feature type="binding site" evidence="5">
    <location>
        <position position="89"/>
    </location>
    <ligand>
        <name>Mg(2+)</name>
        <dbReference type="ChEBI" id="CHEBI:18420"/>
        <label>1</label>
    </ligand>
</feature>
<dbReference type="GO" id="GO:0005737">
    <property type="term" value="C:cytoplasm"/>
    <property type="evidence" value="ECO:0007669"/>
    <property type="project" value="UniProtKB-SubCell"/>
</dbReference>
<feature type="binding site" evidence="5">
    <location>
        <position position="52"/>
    </location>
    <ligand>
        <name>Mg(2+)</name>
        <dbReference type="ChEBI" id="CHEBI:18420"/>
        <label>1</label>
    </ligand>
</feature>
<dbReference type="GO" id="GO:0004427">
    <property type="term" value="F:inorganic diphosphate phosphatase activity"/>
    <property type="evidence" value="ECO:0007669"/>
    <property type="project" value="UniProtKB-UniRule"/>
</dbReference>
<name>A0A084EXG4_9BACT</name>
<evidence type="ECO:0000256" key="4">
    <source>
        <dbReference type="ARBA" id="ARBA00022842"/>
    </source>
</evidence>
<comment type="caution">
    <text evidence="6">The sequence shown here is derived from an EMBL/GenBank/DDBJ whole genome shotgun (WGS) entry which is preliminary data.</text>
</comment>
<comment type="subunit">
    <text evidence="5">Homohexamer.</text>
</comment>
<dbReference type="Proteomes" id="UP000028537">
    <property type="component" value="Unassembled WGS sequence"/>
</dbReference>
<dbReference type="SUPFAM" id="SSF50324">
    <property type="entry name" value="Inorganic pyrophosphatase"/>
    <property type="match status" value="1"/>
</dbReference>
<sequence length="181" mass="20864">MKLNVTIEIPKHSNIKYEYDRKTKQIVVDRILYGSMVYPQNYGFIADALDFDGDELDILVIADQAIAPGISVPVRIVGAMEMIDGGETDTKLLGVIDCDPRYSQINKFADIPTHLLFEIKDFFENYKNLQNKKVEILGFKNDIWAVEELAFCQQLMKEYGSMDKAEFVKLMKTKYPEKYTK</sequence>
<dbReference type="GO" id="GO:0006796">
    <property type="term" value="P:phosphate-containing compound metabolic process"/>
    <property type="evidence" value="ECO:0007669"/>
    <property type="project" value="InterPro"/>
</dbReference>
<dbReference type="PROSITE" id="PS00387">
    <property type="entry name" value="PPASE"/>
    <property type="match status" value="1"/>
</dbReference>
<keyword evidence="5" id="KW-0963">Cytoplasm</keyword>
<comment type="subcellular location">
    <subcellularLocation>
        <location evidence="5">Cytoplasm</location>
    </subcellularLocation>
</comment>